<evidence type="ECO:0000256" key="3">
    <source>
        <dbReference type="ARBA" id="ARBA00022801"/>
    </source>
</evidence>
<reference evidence="8 9" key="1">
    <citation type="journal article" date="2021" name="Elife">
        <title>Chloroplast acquisition without the gene transfer in kleptoplastic sea slugs, Plakobranchus ocellatus.</title>
        <authorList>
            <person name="Maeda T."/>
            <person name="Takahashi S."/>
            <person name="Yoshida T."/>
            <person name="Shimamura S."/>
            <person name="Takaki Y."/>
            <person name="Nagai Y."/>
            <person name="Toyoda A."/>
            <person name="Suzuki Y."/>
            <person name="Arimoto A."/>
            <person name="Ishii H."/>
            <person name="Satoh N."/>
            <person name="Nishiyama T."/>
            <person name="Hasebe M."/>
            <person name="Maruyama T."/>
            <person name="Minagawa J."/>
            <person name="Obokata J."/>
            <person name="Shigenobu S."/>
        </authorList>
    </citation>
    <scope>NUCLEOTIDE SEQUENCE [LARGE SCALE GENOMIC DNA]</scope>
</reference>
<evidence type="ECO:0000313" key="8">
    <source>
        <dbReference type="EMBL" id="GFS12731.1"/>
    </source>
</evidence>
<evidence type="ECO:0000256" key="6">
    <source>
        <dbReference type="SAM" id="SignalP"/>
    </source>
</evidence>
<sequence>MELLSAAVSLAGIFAVALSATVSFSRLSDAEIEYINSLEGNTWKAGRNFDAKDYERVRNMLGVGVDIEANALYNKLHLSYPELVYPDLELPATFDAREQWPDCPTIKQIGDQSDCGSCWTCDPYEIPPTQKPSLNHTDNGMVPTPKCTKMCLPGYPKTWEEDKHFGQSSYGVQGVETIMQELVTRGPISAAFRLYSDLLDYKSGVYKHFYGYPIGGHGVKILGYGKVLK</sequence>
<dbReference type="AlphaFoldDB" id="A0AAV4IUN0"/>
<accession>A0AAV4IUN0</accession>
<keyword evidence="2 6" id="KW-0732">Signal</keyword>
<dbReference type="Pfam" id="PF00112">
    <property type="entry name" value="Peptidase_C1"/>
    <property type="match status" value="1"/>
</dbReference>
<dbReference type="SUPFAM" id="SSF54001">
    <property type="entry name" value="Cysteine proteinases"/>
    <property type="match status" value="1"/>
</dbReference>
<evidence type="ECO:0000256" key="1">
    <source>
        <dbReference type="ARBA" id="ARBA00022670"/>
    </source>
</evidence>
<dbReference type="EMBL" id="BMAT01009738">
    <property type="protein sequence ID" value="GFS12731.1"/>
    <property type="molecule type" value="Genomic_DNA"/>
</dbReference>
<feature type="signal peptide" evidence="6">
    <location>
        <begin position="1"/>
        <end position="19"/>
    </location>
</feature>
<dbReference type="InterPro" id="IPR012599">
    <property type="entry name" value="Propeptide_C1A"/>
</dbReference>
<comment type="caution">
    <text evidence="8">The sequence shown here is derived from an EMBL/GenBank/DDBJ whole genome shotgun (WGS) entry which is preliminary data.</text>
</comment>
<dbReference type="SMART" id="SM00645">
    <property type="entry name" value="Pept_C1"/>
    <property type="match status" value="1"/>
</dbReference>
<keyword evidence="5" id="KW-1015">Disulfide bond</keyword>
<dbReference type="InterPro" id="IPR000668">
    <property type="entry name" value="Peptidase_C1A_C"/>
</dbReference>
<gene>
    <name evidence="8" type="ORF">ElyMa_004866100</name>
</gene>
<dbReference type="GO" id="GO:0004197">
    <property type="term" value="F:cysteine-type endopeptidase activity"/>
    <property type="evidence" value="ECO:0007669"/>
    <property type="project" value="InterPro"/>
</dbReference>
<keyword evidence="3" id="KW-0378">Hydrolase</keyword>
<evidence type="ECO:0000256" key="5">
    <source>
        <dbReference type="ARBA" id="ARBA00023157"/>
    </source>
</evidence>
<dbReference type="GO" id="GO:0006508">
    <property type="term" value="P:proteolysis"/>
    <property type="evidence" value="ECO:0007669"/>
    <property type="project" value="UniProtKB-KW"/>
</dbReference>
<keyword evidence="9" id="KW-1185">Reference proteome</keyword>
<dbReference type="Pfam" id="PF08127">
    <property type="entry name" value="Propeptide_C1"/>
    <property type="match status" value="1"/>
</dbReference>
<evidence type="ECO:0000256" key="4">
    <source>
        <dbReference type="ARBA" id="ARBA00022807"/>
    </source>
</evidence>
<dbReference type="InterPro" id="IPR025660">
    <property type="entry name" value="Pept_his_AS"/>
</dbReference>
<dbReference type="Gene3D" id="3.90.70.10">
    <property type="entry name" value="Cysteine proteinases"/>
    <property type="match status" value="2"/>
</dbReference>
<evidence type="ECO:0000256" key="2">
    <source>
        <dbReference type="ARBA" id="ARBA00022729"/>
    </source>
</evidence>
<keyword evidence="1" id="KW-0645">Protease</keyword>
<dbReference type="InterPro" id="IPR038765">
    <property type="entry name" value="Papain-like_cys_pep_sf"/>
</dbReference>
<feature type="chain" id="PRO_5044022528" evidence="6">
    <location>
        <begin position="20"/>
        <end position="229"/>
    </location>
</feature>
<dbReference type="Proteomes" id="UP000762676">
    <property type="component" value="Unassembled WGS sequence"/>
</dbReference>
<evidence type="ECO:0000259" key="7">
    <source>
        <dbReference type="SMART" id="SM00645"/>
    </source>
</evidence>
<name>A0AAV4IUN0_9GAST</name>
<dbReference type="PROSITE" id="PS00639">
    <property type="entry name" value="THIOL_PROTEASE_HIS"/>
    <property type="match status" value="1"/>
</dbReference>
<protein>
    <submittedName>
        <fullName evidence="8">Cathepsin B</fullName>
    </submittedName>
</protein>
<feature type="domain" description="Peptidase C1A papain C-terminal" evidence="7">
    <location>
        <begin position="90"/>
        <end position="228"/>
    </location>
</feature>
<proteinExistence type="predicted"/>
<keyword evidence="4" id="KW-0788">Thiol protease</keyword>
<organism evidence="8 9">
    <name type="scientific">Elysia marginata</name>
    <dbReference type="NCBI Taxonomy" id="1093978"/>
    <lineage>
        <taxon>Eukaryota</taxon>
        <taxon>Metazoa</taxon>
        <taxon>Spiralia</taxon>
        <taxon>Lophotrochozoa</taxon>
        <taxon>Mollusca</taxon>
        <taxon>Gastropoda</taxon>
        <taxon>Heterobranchia</taxon>
        <taxon>Euthyneura</taxon>
        <taxon>Panpulmonata</taxon>
        <taxon>Sacoglossa</taxon>
        <taxon>Placobranchoidea</taxon>
        <taxon>Plakobranchidae</taxon>
        <taxon>Elysia</taxon>
    </lineage>
</organism>
<evidence type="ECO:0000313" key="9">
    <source>
        <dbReference type="Proteomes" id="UP000762676"/>
    </source>
</evidence>